<dbReference type="Proteomes" id="UP001501251">
    <property type="component" value="Unassembled WGS sequence"/>
</dbReference>
<dbReference type="InterPro" id="IPR036625">
    <property type="entry name" value="E3-bd_dom_sf"/>
</dbReference>
<keyword evidence="5" id="KW-1185">Reference proteome</keyword>
<dbReference type="Gene3D" id="4.10.320.10">
    <property type="entry name" value="E3-binding domain"/>
    <property type="match status" value="1"/>
</dbReference>
<evidence type="ECO:0000256" key="1">
    <source>
        <dbReference type="ARBA" id="ARBA00023125"/>
    </source>
</evidence>
<comment type="caution">
    <text evidence="4">The sequence shown here is derived from an EMBL/GenBank/DDBJ whole genome shotgun (WGS) entry which is preliminary data.</text>
</comment>
<protein>
    <recommendedName>
        <fullName evidence="3">Lsr2 DNA-binding domain-containing protein</fullName>
    </recommendedName>
</protein>
<feature type="region of interest" description="Disordered" evidence="2">
    <location>
        <begin position="169"/>
        <end position="189"/>
    </location>
</feature>
<sequence length="227" mass="24250">MSITHLNGQNRTMPADQARALFLLADGHTVQVAATETGLKVLTVVQAARRQGWTVHPSTGMAFDPASDNKLPVLSDDLAAIARAWTPPKPAPAPAAEGSVDELLADAAACDDRHVQTALSRARDAIDRLRGTYAGVAERRAEEERQAAARESALADVADLEAQLAAARQRVKDTKATTSKSRTSSNVPTDAEVRAWAQENGVECSRIGRVSRTVRAQYEAAHRPVAV</sequence>
<name>A0ABP8BMB6_9ACTN</name>
<keyword evidence="1" id="KW-0238">DNA-binding</keyword>
<organism evidence="4 5">
    <name type="scientific">Streptosporangium oxazolinicum</name>
    <dbReference type="NCBI Taxonomy" id="909287"/>
    <lineage>
        <taxon>Bacteria</taxon>
        <taxon>Bacillati</taxon>
        <taxon>Actinomycetota</taxon>
        <taxon>Actinomycetes</taxon>
        <taxon>Streptosporangiales</taxon>
        <taxon>Streptosporangiaceae</taxon>
        <taxon>Streptosporangium</taxon>
    </lineage>
</organism>
<feature type="domain" description="Lsr2 DNA-binding" evidence="3">
    <location>
        <begin position="191"/>
        <end position="221"/>
    </location>
</feature>
<evidence type="ECO:0000313" key="4">
    <source>
        <dbReference type="EMBL" id="GAA4209526.1"/>
    </source>
</evidence>
<proteinExistence type="predicted"/>
<evidence type="ECO:0000313" key="5">
    <source>
        <dbReference type="Proteomes" id="UP001501251"/>
    </source>
</evidence>
<gene>
    <name evidence="4" type="ORF">GCM10022252_76180</name>
</gene>
<dbReference type="Pfam" id="PF23359">
    <property type="entry name" value="Lsr2_DNA-bd"/>
    <property type="match status" value="1"/>
</dbReference>
<evidence type="ECO:0000256" key="2">
    <source>
        <dbReference type="SAM" id="MobiDB-lite"/>
    </source>
</evidence>
<dbReference type="EMBL" id="BAABAQ010000020">
    <property type="protein sequence ID" value="GAA4209526.1"/>
    <property type="molecule type" value="Genomic_DNA"/>
</dbReference>
<evidence type="ECO:0000259" key="3">
    <source>
        <dbReference type="Pfam" id="PF23359"/>
    </source>
</evidence>
<reference evidence="5" key="1">
    <citation type="journal article" date="2019" name="Int. J. Syst. Evol. Microbiol.">
        <title>The Global Catalogue of Microorganisms (GCM) 10K type strain sequencing project: providing services to taxonomists for standard genome sequencing and annotation.</title>
        <authorList>
            <consortium name="The Broad Institute Genomics Platform"/>
            <consortium name="The Broad Institute Genome Sequencing Center for Infectious Disease"/>
            <person name="Wu L."/>
            <person name="Ma J."/>
        </authorList>
    </citation>
    <scope>NUCLEOTIDE SEQUENCE [LARGE SCALE GENOMIC DNA]</scope>
    <source>
        <strain evidence="5">JCM 17388</strain>
    </source>
</reference>
<dbReference type="InterPro" id="IPR055370">
    <property type="entry name" value="Lsr2_DNA-bd"/>
</dbReference>
<dbReference type="RefSeq" id="WP_344923196.1">
    <property type="nucleotide sequence ID" value="NZ_BAABAQ010000020.1"/>
</dbReference>
<accession>A0ABP8BMB6</accession>
<feature type="compositionally biased region" description="Low complexity" evidence="2">
    <location>
        <begin position="176"/>
        <end position="185"/>
    </location>
</feature>